<protein>
    <submittedName>
        <fullName evidence="3">Aminoglycoside phosphotransferase</fullName>
    </submittedName>
</protein>
<dbReference type="InterPro" id="IPR051678">
    <property type="entry name" value="AGP_Transferase"/>
</dbReference>
<dbReference type="STRING" id="45235.A0A2K3Q7Q3"/>
<proteinExistence type="predicted"/>
<feature type="compositionally biased region" description="Polar residues" evidence="1">
    <location>
        <begin position="464"/>
        <end position="475"/>
    </location>
</feature>
<dbReference type="InterPro" id="IPR011009">
    <property type="entry name" value="Kinase-like_dom_sf"/>
</dbReference>
<evidence type="ECO:0000259" key="2">
    <source>
        <dbReference type="Pfam" id="PF01636"/>
    </source>
</evidence>
<keyword evidence="3" id="KW-0808">Transferase</keyword>
<feature type="domain" description="Aminoglycoside phosphotransferase" evidence="2">
    <location>
        <begin position="528"/>
        <end position="772"/>
    </location>
</feature>
<dbReference type="Gene3D" id="3.90.1200.10">
    <property type="match status" value="1"/>
</dbReference>
<dbReference type="OrthoDB" id="4917754at2759"/>
<sequence length="937" mass="106920">MDFNVIKQAEHAAAARGFCQLLQQHEEDMIAITRHHLRLGPLDACQVQSQWMSGGFNVCVPIQVTGSFNGKLLMTCPLPHVHAEPHCPGSTVDESMRSEVGAYAWMRDNCPHIRIPRLYGFGFSNHRDFTHESRVSIHRRLWRRICRALYSILRYPTLTYFAPNTLGHGLPTAYMLMEYVGSDVGQKLSDTWEQQRQDSTRVETLCRSLSRIMLAMSRTEQPRIGSFRFNDDGTITLTNRPLTRSITMLEGAGTPGTMQANETYGCMDAFVADMLRLHDKRLLGNPPATDDLSPTADRAVMRALAHHFVRRERRNGPFAVQVADLHPESILVDANWNVTCILDLGEMCALPLEMESVPYWLAGCAVSDLTEKNLDEFERLRRRFMQILEEEEGNGLPLGRSLSAVMHQTWESQAVWFWHSLRSIDAAFHLIPHHLLTKCQGHHFAKVEESSRFRCENNEVVSTKWHNGDDGSSSRGEAESYGESKSERDTRREAYIKSIEIADVCKLASNNNMMKVCHEFRQHEHGSFNVCFFLEFPSDGKKWVVRFPIGPVLHGAWRKLQSEISTMEYIKRNTTIPIPRVYGYGPGGRLDTDNPTGLPYVILEYIPGRPLDAKDLVGASPDASKAFYSQLAHILSQLRMQEFDYAGSLTTDSEGRITLTSPHSVDLNSIQLHSTRRTIPCRRQSSAIDFAYCRYQVLLERLNLPTSVMDEEDAQHEVFALEDFKGRLFNFIDPSLNHQPFVLTHGDLRPSNIIVGEDLTINAIIDWEWSCTVPRQFFIPPMWFAGHDMPRLSDKVFRLEYSKFHQALTNAGLNSAACRMLADEWGSDLNSSRLDFFLPAALLHHQNFTLIYYLVLFPEFYKDIGRRDKIREFYERDAGGVFNDAVRRKVEASEKYARYLHDNGLSDDEASQDAQLQELIAKSQRMLARFNPTLLAA</sequence>
<evidence type="ECO:0000313" key="4">
    <source>
        <dbReference type="Proteomes" id="UP000236621"/>
    </source>
</evidence>
<dbReference type="AlphaFoldDB" id="A0A2K3Q7Q3"/>
<dbReference type="SUPFAM" id="SSF56112">
    <property type="entry name" value="Protein kinase-like (PK-like)"/>
    <property type="match status" value="2"/>
</dbReference>
<evidence type="ECO:0000256" key="1">
    <source>
        <dbReference type="SAM" id="MobiDB-lite"/>
    </source>
</evidence>
<dbReference type="GO" id="GO:0016740">
    <property type="term" value="F:transferase activity"/>
    <property type="evidence" value="ECO:0007669"/>
    <property type="project" value="UniProtKB-KW"/>
</dbReference>
<reference evidence="3 4" key="1">
    <citation type="submission" date="2017-08" db="EMBL/GenBank/DDBJ databases">
        <title>Harnessing the power of phylogenomics to disentangle the directionality and signatures of interkingdom host jumping in the parasitic fungal genus Tolypocladium.</title>
        <authorList>
            <person name="Quandt C.A."/>
            <person name="Patterson W."/>
            <person name="Spatafora J.W."/>
        </authorList>
    </citation>
    <scope>NUCLEOTIDE SEQUENCE [LARGE SCALE GENOMIC DNA]</scope>
    <source>
        <strain evidence="3 4">CBS 113982</strain>
    </source>
</reference>
<dbReference type="Proteomes" id="UP000236621">
    <property type="component" value="Unassembled WGS sequence"/>
</dbReference>
<accession>A0A2K3Q7Q3</accession>
<dbReference type="EMBL" id="NRSZ01001079">
    <property type="protein sequence ID" value="PNY23580.1"/>
    <property type="molecule type" value="Genomic_DNA"/>
</dbReference>
<dbReference type="InterPro" id="IPR002575">
    <property type="entry name" value="Aminoglycoside_PTrfase"/>
</dbReference>
<feature type="region of interest" description="Disordered" evidence="1">
    <location>
        <begin position="464"/>
        <end position="489"/>
    </location>
</feature>
<feature type="compositionally biased region" description="Basic and acidic residues" evidence="1">
    <location>
        <begin position="476"/>
        <end position="489"/>
    </location>
</feature>
<organism evidence="3 4">
    <name type="scientific">Tolypocladium capitatum</name>
    <dbReference type="NCBI Taxonomy" id="45235"/>
    <lineage>
        <taxon>Eukaryota</taxon>
        <taxon>Fungi</taxon>
        <taxon>Dikarya</taxon>
        <taxon>Ascomycota</taxon>
        <taxon>Pezizomycotina</taxon>
        <taxon>Sordariomycetes</taxon>
        <taxon>Hypocreomycetidae</taxon>
        <taxon>Hypocreales</taxon>
        <taxon>Ophiocordycipitaceae</taxon>
        <taxon>Tolypocladium</taxon>
    </lineage>
</organism>
<comment type="caution">
    <text evidence="3">The sequence shown here is derived from an EMBL/GenBank/DDBJ whole genome shotgun (WGS) entry which is preliminary data.</text>
</comment>
<gene>
    <name evidence="3" type="ORF">TCAP_06467</name>
</gene>
<keyword evidence="4" id="KW-1185">Reference proteome</keyword>
<evidence type="ECO:0000313" key="3">
    <source>
        <dbReference type="EMBL" id="PNY23580.1"/>
    </source>
</evidence>
<name>A0A2K3Q7Q3_9HYPO</name>
<dbReference type="Pfam" id="PF01636">
    <property type="entry name" value="APH"/>
    <property type="match status" value="1"/>
</dbReference>
<dbReference type="PANTHER" id="PTHR21310">
    <property type="entry name" value="AMINOGLYCOSIDE PHOSPHOTRANSFERASE-RELATED-RELATED"/>
    <property type="match status" value="1"/>
</dbReference>
<dbReference type="PANTHER" id="PTHR21310:SF37">
    <property type="entry name" value="AMINOGLYCOSIDE PHOSPHOTRANSFERASE DOMAIN-CONTAINING PROTEIN"/>
    <property type="match status" value="1"/>
</dbReference>